<evidence type="ECO:0000313" key="2">
    <source>
        <dbReference type="WBParaSite" id="PSAMB.scaffold1868size27109.g15324.t1"/>
    </source>
</evidence>
<proteinExistence type="predicted"/>
<organism evidence="1 2">
    <name type="scientific">Plectus sambesii</name>
    <dbReference type="NCBI Taxonomy" id="2011161"/>
    <lineage>
        <taxon>Eukaryota</taxon>
        <taxon>Metazoa</taxon>
        <taxon>Ecdysozoa</taxon>
        <taxon>Nematoda</taxon>
        <taxon>Chromadorea</taxon>
        <taxon>Plectida</taxon>
        <taxon>Plectina</taxon>
        <taxon>Plectoidea</taxon>
        <taxon>Plectidae</taxon>
        <taxon>Plectus</taxon>
    </lineage>
</organism>
<sequence>MHKLEGGQETCPGAGSLLHPADRPAKYDRSLEAIWNSRICLGALAVSSASPIRRALRAPRGAQSCQKLPQCETGASPEVTSLASLLANGAVSAVVAVATHTETLFFIVARQSAATAIPRFAPAASCVVKPSSILFPGVCPGTEMLSARSSSAPKFCCVRRGEGSVGMKLVAV</sequence>
<accession>A0A914VDR7</accession>
<dbReference type="AlphaFoldDB" id="A0A914VDR7"/>
<reference evidence="2" key="1">
    <citation type="submission" date="2022-11" db="UniProtKB">
        <authorList>
            <consortium name="WormBaseParasite"/>
        </authorList>
    </citation>
    <scope>IDENTIFICATION</scope>
</reference>
<name>A0A914VDR7_9BILA</name>
<dbReference type="WBParaSite" id="PSAMB.scaffold1868size27109.g15324.t1">
    <property type="protein sequence ID" value="PSAMB.scaffold1868size27109.g15324.t1"/>
    <property type="gene ID" value="PSAMB.scaffold1868size27109.g15324"/>
</dbReference>
<evidence type="ECO:0000313" key="1">
    <source>
        <dbReference type="Proteomes" id="UP000887566"/>
    </source>
</evidence>
<protein>
    <submittedName>
        <fullName evidence="2">Uncharacterized protein</fullName>
    </submittedName>
</protein>
<keyword evidence="1" id="KW-1185">Reference proteome</keyword>
<dbReference type="Proteomes" id="UP000887566">
    <property type="component" value="Unplaced"/>
</dbReference>